<dbReference type="OrthoDB" id="10254377at2759"/>
<proteinExistence type="predicted"/>
<sequence length="618" mass="68686">MSELSLTLPGQGANELAPTLADPCKAGMLKAGTLEELVDHLVPALLFGDPTYIPIFLCTYRRFATTQQVLDLLFTRYASFFLYSNEVGGPRQQLKLAMSYILGTWLNEYSRDFTEPPDFPCLKKLVAYLKFNMPGSDEERHAKLLLVHLEHLVSSEEKSEVICLGTAPRPEPTEAPLLAHNPMAIPSLGPLLLLSQSSEAERALTPALEKEPTQMVALEHQSYSGCSPEWVPARTQSLELEPAPAAFLPRGASWESLESVDSQASEKKPSFMVFPPQLVAQQFTPIDAELFKKVVPYQCLEYIWFQGDKSAKGHVAPTVRAVVTHFNYVVNCVIQTCVGDENLDASDRAMVVENWIEVAWECQVLKNFSSFCAILTALQSKAIHRLQRTWKEVARRSFEAFQTMSKSLTHKTNQLVNRELLCQGVISGAIPFLGTFLNIMARVESSMEEYIHVSDHGFGELGLGGDGPSVTAELSQLTRHKGLTAAQFIPTAPMVPVDSLELLDLTIEFKVITNITMLQSACENYSFRPHEYFLEWFRDTEVLTMDESHQASNTTVNRSGSFQGEPWNEVRCSPDLSTEDTGDPCSLYLAGSSSVDMKDIHKTVTLEASADLEDKVTT</sequence>
<protein>
    <submittedName>
        <fullName evidence="6">Ral guanine nucleotide dissociation stimulator-like</fullName>
    </submittedName>
</protein>
<dbReference type="SUPFAM" id="SSF48366">
    <property type="entry name" value="Ras GEF"/>
    <property type="match status" value="1"/>
</dbReference>
<dbReference type="InterPro" id="IPR008937">
    <property type="entry name" value="Ras-like_GEF"/>
</dbReference>
<dbReference type="InterPro" id="IPR001895">
    <property type="entry name" value="RASGEF_cat_dom"/>
</dbReference>
<dbReference type="CDD" id="cd06224">
    <property type="entry name" value="REM"/>
    <property type="match status" value="1"/>
</dbReference>
<dbReference type="PANTHER" id="PTHR23113">
    <property type="entry name" value="GUANINE NUCLEOTIDE EXCHANGE FACTOR"/>
    <property type="match status" value="1"/>
</dbReference>
<dbReference type="InterPro" id="IPR000651">
    <property type="entry name" value="Ras-like_Gua-exchang_fac_N"/>
</dbReference>
<dbReference type="SMART" id="SM00229">
    <property type="entry name" value="RasGEFN"/>
    <property type="match status" value="1"/>
</dbReference>
<dbReference type="Pfam" id="PF00618">
    <property type="entry name" value="RasGEF_N"/>
    <property type="match status" value="1"/>
</dbReference>
<dbReference type="PROSITE" id="PS50009">
    <property type="entry name" value="RASGEF_CAT"/>
    <property type="match status" value="1"/>
</dbReference>
<dbReference type="Gene3D" id="1.20.870.10">
    <property type="entry name" value="Son of sevenless (SoS) protein Chain: S domain 1"/>
    <property type="match status" value="1"/>
</dbReference>
<dbReference type="PROSITE" id="PS50212">
    <property type="entry name" value="RASGEF_NTER"/>
    <property type="match status" value="1"/>
</dbReference>
<evidence type="ECO:0000256" key="2">
    <source>
        <dbReference type="PROSITE-ProRule" id="PRU00168"/>
    </source>
</evidence>
<dbReference type="SMART" id="SM00147">
    <property type="entry name" value="RasGEF"/>
    <property type="match status" value="1"/>
</dbReference>
<dbReference type="GO" id="GO:0005886">
    <property type="term" value="C:plasma membrane"/>
    <property type="evidence" value="ECO:0007669"/>
    <property type="project" value="TreeGrafter"/>
</dbReference>
<dbReference type="AlphaFoldDB" id="A0A8B7WGZ3"/>
<keyword evidence="1 2" id="KW-0344">Guanine-nucleotide releasing factor</keyword>
<accession>A0A8B7WGZ3</accession>
<reference evidence="6" key="1">
    <citation type="submission" date="2025-08" db="UniProtKB">
        <authorList>
            <consortium name="RefSeq"/>
        </authorList>
    </citation>
    <scope>IDENTIFICATION</scope>
    <source>
        <tissue evidence="6">Leukocyte</tissue>
    </source>
</reference>
<dbReference type="GO" id="GO:0007265">
    <property type="term" value="P:Ras protein signal transduction"/>
    <property type="evidence" value="ECO:0007669"/>
    <property type="project" value="TreeGrafter"/>
</dbReference>
<evidence type="ECO:0000313" key="6">
    <source>
        <dbReference type="RefSeq" id="XP_020042892.1"/>
    </source>
</evidence>
<dbReference type="InterPro" id="IPR036964">
    <property type="entry name" value="RASGEF_cat_dom_sf"/>
</dbReference>
<dbReference type="Pfam" id="PF00617">
    <property type="entry name" value="RasGEF"/>
    <property type="match status" value="1"/>
</dbReference>
<feature type="compositionally biased region" description="Polar residues" evidence="3">
    <location>
        <begin position="550"/>
        <end position="562"/>
    </location>
</feature>
<feature type="domain" description="Ras-GEF" evidence="4">
    <location>
        <begin position="275"/>
        <end position="510"/>
    </location>
</feature>
<dbReference type="RefSeq" id="XP_020042892.1">
    <property type="nucleotide sequence ID" value="XM_020187303.1"/>
</dbReference>
<feature type="region of interest" description="Disordered" evidence="3">
    <location>
        <begin position="548"/>
        <end position="567"/>
    </location>
</feature>
<dbReference type="GO" id="GO:0005085">
    <property type="term" value="F:guanyl-nucleotide exchange factor activity"/>
    <property type="evidence" value="ECO:0007669"/>
    <property type="project" value="UniProtKB-KW"/>
</dbReference>
<evidence type="ECO:0000256" key="3">
    <source>
        <dbReference type="SAM" id="MobiDB-lite"/>
    </source>
</evidence>
<dbReference type="InterPro" id="IPR023578">
    <property type="entry name" value="Ras_GEF_dom_sf"/>
</dbReference>
<evidence type="ECO:0000259" key="4">
    <source>
        <dbReference type="PROSITE" id="PS50009"/>
    </source>
</evidence>
<evidence type="ECO:0000256" key="1">
    <source>
        <dbReference type="ARBA" id="ARBA00022658"/>
    </source>
</evidence>
<name>A0A8B7WGZ3_CASCN</name>
<dbReference type="PANTHER" id="PTHR23113:SF35">
    <property type="entry name" value="RAL GUANINE NUCLEOTIDE DISSOCIATION STIMULATOR"/>
    <property type="match status" value="1"/>
</dbReference>
<organism evidence="6">
    <name type="scientific">Castor canadensis</name>
    <name type="common">American beaver</name>
    <dbReference type="NCBI Taxonomy" id="51338"/>
    <lineage>
        <taxon>Eukaryota</taxon>
        <taxon>Metazoa</taxon>
        <taxon>Chordata</taxon>
        <taxon>Craniata</taxon>
        <taxon>Vertebrata</taxon>
        <taxon>Euteleostomi</taxon>
        <taxon>Mammalia</taxon>
        <taxon>Eutheria</taxon>
        <taxon>Euarchontoglires</taxon>
        <taxon>Glires</taxon>
        <taxon>Rodentia</taxon>
        <taxon>Castorimorpha</taxon>
        <taxon>Castoridae</taxon>
        <taxon>Castor</taxon>
    </lineage>
</organism>
<dbReference type="KEGG" id="ccan:109701840"/>
<dbReference type="Gene3D" id="1.10.840.10">
    <property type="entry name" value="Ras guanine-nucleotide exchange factors catalytic domain"/>
    <property type="match status" value="1"/>
</dbReference>
<gene>
    <name evidence="6" type="primary">LOC109701840</name>
</gene>
<evidence type="ECO:0000259" key="5">
    <source>
        <dbReference type="PROSITE" id="PS50212"/>
    </source>
</evidence>
<feature type="domain" description="N-terminal Ras-GEF" evidence="5">
    <location>
        <begin position="25"/>
        <end position="150"/>
    </location>
</feature>